<evidence type="ECO:0000313" key="12">
    <source>
        <dbReference type="Proteomes" id="UP000044377"/>
    </source>
</evidence>
<evidence type="ECO:0000313" key="13">
    <source>
        <dbReference type="Proteomes" id="UP000285972"/>
    </source>
</evidence>
<sequence>MPRFILQRLAATLPVLCIVAVIVFMLLRLTSGDPALILAGDSATPEQLENIRATMGLDKPMLQQFLIWASGLLRGDLGVSLISGTPVSSMIADRFGPSLALCLSTIILAIAVAIPLGIVAAWQQGKSLDRLIMAGSVIGFSVPVFIFGYTLILIFSRWLGWLPVQGYRPLNEGVWPFFERLILPTLALSTAYIALIARIVRTSVIEVMGEDFIRTARAKGLKESGVLIHHALRNAAVPIVTIIGVSIAMLIGGVVVTESVFNIPGLGRLVLESVQARDYPIIQALILIFSALYIVINLVIDLLYALIDPRIRY</sequence>
<dbReference type="CDD" id="cd06261">
    <property type="entry name" value="TM_PBP2"/>
    <property type="match status" value="1"/>
</dbReference>
<feature type="transmembrane region" description="Helical" evidence="8">
    <location>
        <begin position="281"/>
        <end position="307"/>
    </location>
</feature>
<dbReference type="PROSITE" id="PS50928">
    <property type="entry name" value="ABC_TM1"/>
    <property type="match status" value="1"/>
</dbReference>
<evidence type="ECO:0000256" key="1">
    <source>
        <dbReference type="ARBA" id="ARBA00004429"/>
    </source>
</evidence>
<dbReference type="AlphaFoldDB" id="A0A0G4K2F6"/>
<name>A0A0G4K2F6_9GAMM</name>
<keyword evidence="4" id="KW-0997">Cell inner membrane</keyword>
<dbReference type="GO" id="GO:0005886">
    <property type="term" value="C:plasma membrane"/>
    <property type="evidence" value="ECO:0007669"/>
    <property type="project" value="UniProtKB-SubCell"/>
</dbReference>
<feature type="transmembrane region" description="Helical" evidence="8">
    <location>
        <begin position="131"/>
        <end position="161"/>
    </location>
</feature>
<evidence type="ECO:0000313" key="10">
    <source>
        <dbReference type="EMBL" id="CPR21260.1"/>
    </source>
</evidence>
<keyword evidence="12" id="KW-1185">Reference proteome</keyword>
<dbReference type="RefSeq" id="WP_048639407.1">
    <property type="nucleotide sequence ID" value="NZ_CGIG01000001.1"/>
</dbReference>
<dbReference type="OrthoDB" id="9805855at2"/>
<keyword evidence="7 8" id="KW-0472">Membrane</keyword>
<feature type="domain" description="ABC transmembrane type-1" evidence="9">
    <location>
        <begin position="95"/>
        <end position="300"/>
    </location>
</feature>
<keyword evidence="5 8" id="KW-0812">Transmembrane</keyword>
<reference evidence="10" key="2">
    <citation type="submission" date="2015-01" db="EMBL/GenBank/DDBJ databases">
        <authorList>
            <person name="Xiang T."/>
            <person name="Song Y."/>
            <person name="Huang L."/>
            <person name="Wang B."/>
            <person name="Wu P."/>
        </authorList>
    </citation>
    <scope>NUCLEOTIDE SEQUENCE [LARGE SCALE GENOMIC DNA]</scope>
    <source>
        <strain evidence="10">OBR1</strain>
    </source>
</reference>
<evidence type="ECO:0000256" key="6">
    <source>
        <dbReference type="ARBA" id="ARBA00022989"/>
    </source>
</evidence>
<evidence type="ECO:0000256" key="3">
    <source>
        <dbReference type="ARBA" id="ARBA00022475"/>
    </source>
</evidence>
<evidence type="ECO:0000256" key="2">
    <source>
        <dbReference type="ARBA" id="ARBA00022448"/>
    </source>
</evidence>
<keyword evidence="3" id="KW-1003">Cell membrane</keyword>
<dbReference type="Pfam" id="PF19300">
    <property type="entry name" value="BPD_transp_1_N"/>
    <property type="match status" value="1"/>
</dbReference>
<feature type="transmembrane region" description="Helical" evidence="8">
    <location>
        <begin position="95"/>
        <end position="119"/>
    </location>
</feature>
<comment type="subcellular location">
    <subcellularLocation>
        <location evidence="1">Cell inner membrane</location>
        <topology evidence="1">Multi-pass membrane protein</topology>
    </subcellularLocation>
    <subcellularLocation>
        <location evidence="8">Cell membrane</location>
        <topology evidence="8">Multi-pass membrane protein</topology>
    </subcellularLocation>
</comment>
<dbReference type="SUPFAM" id="SSF161098">
    <property type="entry name" value="MetI-like"/>
    <property type="match status" value="1"/>
</dbReference>
<gene>
    <name evidence="11" type="ORF">BIY26_11135</name>
    <name evidence="10" type="ORF">BN1221_04786c</name>
</gene>
<evidence type="ECO:0000259" key="9">
    <source>
        <dbReference type="PROSITE" id="PS50928"/>
    </source>
</evidence>
<protein>
    <submittedName>
        <fullName evidence="10">Dipeptide transport system permease protein DppB (TC 3.A.1.5.2)</fullName>
    </submittedName>
    <submittedName>
        <fullName evidence="11">Peptide ABC transporter</fullName>
    </submittedName>
</protein>
<dbReference type="PANTHER" id="PTHR43163">
    <property type="entry name" value="DIPEPTIDE TRANSPORT SYSTEM PERMEASE PROTEIN DPPB-RELATED"/>
    <property type="match status" value="1"/>
</dbReference>
<dbReference type="GeneID" id="70907195"/>
<dbReference type="KEGG" id="bgj:AWC36_10320"/>
<dbReference type="EMBL" id="MJLX01000026">
    <property type="protein sequence ID" value="RLM23960.1"/>
    <property type="molecule type" value="Genomic_DNA"/>
</dbReference>
<evidence type="ECO:0000256" key="4">
    <source>
        <dbReference type="ARBA" id="ARBA00022519"/>
    </source>
</evidence>
<feature type="transmembrane region" description="Helical" evidence="8">
    <location>
        <begin position="6"/>
        <end position="27"/>
    </location>
</feature>
<evidence type="ECO:0000256" key="8">
    <source>
        <dbReference type="RuleBase" id="RU363032"/>
    </source>
</evidence>
<feature type="transmembrane region" description="Helical" evidence="8">
    <location>
        <begin position="181"/>
        <end position="200"/>
    </location>
</feature>
<dbReference type="InterPro" id="IPR035906">
    <property type="entry name" value="MetI-like_sf"/>
</dbReference>
<dbReference type="Pfam" id="PF00528">
    <property type="entry name" value="BPD_transp_1"/>
    <property type="match status" value="1"/>
</dbReference>
<evidence type="ECO:0000256" key="7">
    <source>
        <dbReference type="ARBA" id="ARBA00023136"/>
    </source>
</evidence>
<keyword evidence="6 8" id="KW-1133">Transmembrane helix</keyword>
<reference evidence="12" key="1">
    <citation type="submission" date="2015-01" db="EMBL/GenBank/DDBJ databases">
        <authorList>
            <person name="Paterson Steve"/>
        </authorList>
    </citation>
    <scope>NUCLEOTIDE SEQUENCE [LARGE SCALE GENOMIC DNA]</scope>
    <source>
        <strain evidence="12">OBR1</strain>
    </source>
</reference>
<organism evidence="10 12">
    <name type="scientific">Brenneria goodwinii</name>
    <dbReference type="NCBI Taxonomy" id="1109412"/>
    <lineage>
        <taxon>Bacteria</taxon>
        <taxon>Pseudomonadati</taxon>
        <taxon>Pseudomonadota</taxon>
        <taxon>Gammaproteobacteria</taxon>
        <taxon>Enterobacterales</taxon>
        <taxon>Pectobacteriaceae</taxon>
        <taxon>Brenneria</taxon>
    </lineage>
</organism>
<feature type="transmembrane region" description="Helical" evidence="8">
    <location>
        <begin position="235"/>
        <end position="261"/>
    </location>
</feature>
<accession>A0A0G4K2F6</accession>
<proteinExistence type="inferred from homology"/>
<dbReference type="Proteomes" id="UP000044377">
    <property type="component" value="Unassembled WGS sequence"/>
</dbReference>
<reference evidence="11 13" key="3">
    <citation type="submission" date="2016-09" db="EMBL/GenBank/DDBJ databases">
        <authorList>
            <person name="Doonan J."/>
            <person name="Pachebat J.A."/>
            <person name="Golyshin P.N."/>
            <person name="Denman S."/>
            <person name="Mcdonald J.E."/>
        </authorList>
    </citation>
    <scope>NUCLEOTIDE SEQUENCE [LARGE SCALE GENOMIC DNA]</scope>
    <source>
        <strain evidence="11 13">FRB141</strain>
    </source>
</reference>
<dbReference type="STRING" id="1109412.BN1221_04786c"/>
<dbReference type="Gene3D" id="1.10.3720.10">
    <property type="entry name" value="MetI-like"/>
    <property type="match status" value="1"/>
</dbReference>
<dbReference type="InterPro" id="IPR000515">
    <property type="entry name" value="MetI-like"/>
</dbReference>
<dbReference type="EMBL" id="CGIG01000001">
    <property type="protein sequence ID" value="CPR21260.1"/>
    <property type="molecule type" value="Genomic_DNA"/>
</dbReference>
<dbReference type="InterPro" id="IPR045621">
    <property type="entry name" value="BPD_transp_1_N"/>
</dbReference>
<evidence type="ECO:0000256" key="5">
    <source>
        <dbReference type="ARBA" id="ARBA00022692"/>
    </source>
</evidence>
<evidence type="ECO:0000313" key="11">
    <source>
        <dbReference type="EMBL" id="RLM23960.1"/>
    </source>
</evidence>
<keyword evidence="2 8" id="KW-0813">Transport</keyword>
<dbReference type="GO" id="GO:0055085">
    <property type="term" value="P:transmembrane transport"/>
    <property type="evidence" value="ECO:0007669"/>
    <property type="project" value="InterPro"/>
</dbReference>
<dbReference type="Proteomes" id="UP000285972">
    <property type="component" value="Unassembled WGS sequence"/>
</dbReference>
<comment type="similarity">
    <text evidence="8">Belongs to the binding-protein-dependent transport system permease family.</text>
</comment>
<dbReference type="PANTHER" id="PTHR43163:SF3">
    <property type="entry name" value="PEPTIDE ABC TRANSPORTER PERMEASE PROTEIN"/>
    <property type="match status" value="1"/>
</dbReference>